<sequence>MSLGAGQAGAASHTANDASRSFAHGGRRAEIAPLARRPAGHSCGACSANAGNAISRDAPQRHRRLAAFRSDDFDRASRRTMAHGRRSIRVPMRRAALRRRSTPIDIARFARSSPAVSGADAKPEWS</sequence>
<dbReference type="Proteomes" id="UP000001930">
    <property type="component" value="Chromosome II"/>
</dbReference>
<dbReference type="EMBL" id="CP000085">
    <property type="protein sequence ID" value="ABC34020.1"/>
    <property type="molecule type" value="Genomic_DNA"/>
</dbReference>
<evidence type="ECO:0000313" key="2">
    <source>
        <dbReference type="EMBL" id="ABC34020.1"/>
    </source>
</evidence>
<feature type="region of interest" description="Disordered" evidence="1">
    <location>
        <begin position="1"/>
        <end position="24"/>
    </location>
</feature>
<organism evidence="2 3">
    <name type="scientific">Burkholderia thailandensis (strain ATCC 700388 / DSM 13276 / CCUG 48851 / CIP 106301 / E264)</name>
    <dbReference type="NCBI Taxonomy" id="271848"/>
    <lineage>
        <taxon>Bacteria</taxon>
        <taxon>Pseudomonadati</taxon>
        <taxon>Pseudomonadota</taxon>
        <taxon>Betaproteobacteria</taxon>
        <taxon>Burkholderiales</taxon>
        <taxon>Burkholderiaceae</taxon>
        <taxon>Burkholderia</taxon>
        <taxon>pseudomallei group</taxon>
    </lineage>
</organism>
<gene>
    <name evidence="2" type="ordered locus">BTH_II0790</name>
</gene>
<evidence type="ECO:0000313" key="3">
    <source>
        <dbReference type="Proteomes" id="UP000001930"/>
    </source>
</evidence>
<keyword evidence="3" id="KW-1185">Reference proteome</keyword>
<dbReference type="KEGG" id="bte:BTH_II0790"/>
<name>Q2T762_BURTA</name>
<dbReference type="AlphaFoldDB" id="Q2T762"/>
<reference evidence="2 3" key="1">
    <citation type="journal article" date="2005" name="BMC Genomics">
        <title>Bacterial genome adaptation to niches: divergence of the potential virulence genes in three Burkholderia species of different survival strategies.</title>
        <authorList>
            <person name="Kim H.S."/>
            <person name="Schell M.A."/>
            <person name="Yu Y."/>
            <person name="Ulrich R.L."/>
            <person name="Sarria S.H."/>
            <person name="Nierman W.C."/>
            <person name="DeShazer D."/>
        </authorList>
    </citation>
    <scope>NUCLEOTIDE SEQUENCE [LARGE SCALE GENOMIC DNA]</scope>
    <source>
        <strain evidence="3">ATCC 700388 / DSM 13276 / CCUG 48851 / CIP 106301 / E264</strain>
    </source>
</reference>
<evidence type="ECO:0000256" key="1">
    <source>
        <dbReference type="SAM" id="MobiDB-lite"/>
    </source>
</evidence>
<accession>Q2T762</accession>
<proteinExistence type="predicted"/>
<dbReference type="HOGENOM" id="CLU_1977435_0_0_4"/>
<protein>
    <submittedName>
        <fullName evidence="2">Uncharacterized protein</fullName>
    </submittedName>
</protein>